<proteinExistence type="predicted"/>
<dbReference type="EC" id="2.6.1.13" evidence="1"/>
<name>A0ACC2T3N5_9FUNG</name>
<accession>A0ACC2T3N5</accession>
<comment type="caution">
    <text evidence="1">The sequence shown here is derived from an EMBL/GenBank/DDBJ whole genome shotgun (WGS) entry which is preliminary data.</text>
</comment>
<dbReference type="Proteomes" id="UP001165960">
    <property type="component" value="Unassembled WGS sequence"/>
</dbReference>
<protein>
    <submittedName>
        <fullName evidence="1">Ornithine aminotransferase</fullName>
        <ecNumber evidence="1">2.6.1.13</ecNumber>
    </submittedName>
</protein>
<sequence>MKDRGLLAKPTHKTIIRLAPPLVISETELMKGVEIISDSLAQLPNAPISGE</sequence>
<organism evidence="1 2">
    <name type="scientific">Entomophthora muscae</name>
    <dbReference type="NCBI Taxonomy" id="34485"/>
    <lineage>
        <taxon>Eukaryota</taxon>
        <taxon>Fungi</taxon>
        <taxon>Fungi incertae sedis</taxon>
        <taxon>Zoopagomycota</taxon>
        <taxon>Entomophthoromycotina</taxon>
        <taxon>Entomophthoromycetes</taxon>
        <taxon>Entomophthorales</taxon>
        <taxon>Entomophthoraceae</taxon>
        <taxon>Entomophthora</taxon>
    </lineage>
</organism>
<keyword evidence="1" id="KW-0032">Aminotransferase</keyword>
<reference evidence="1" key="1">
    <citation type="submission" date="2022-04" db="EMBL/GenBank/DDBJ databases">
        <title>Genome of the entomopathogenic fungus Entomophthora muscae.</title>
        <authorList>
            <person name="Elya C."/>
            <person name="Lovett B.R."/>
            <person name="Lee E."/>
            <person name="Macias A.M."/>
            <person name="Hajek A.E."/>
            <person name="De Bivort B.L."/>
            <person name="Kasson M.T."/>
            <person name="De Fine Licht H.H."/>
            <person name="Stajich J.E."/>
        </authorList>
    </citation>
    <scope>NUCLEOTIDE SEQUENCE</scope>
    <source>
        <strain evidence="1">Berkeley</strain>
    </source>
</reference>
<dbReference type="EMBL" id="QTSX02003661">
    <property type="protein sequence ID" value="KAJ9069066.1"/>
    <property type="molecule type" value="Genomic_DNA"/>
</dbReference>
<keyword evidence="1" id="KW-0808">Transferase</keyword>
<evidence type="ECO:0000313" key="1">
    <source>
        <dbReference type="EMBL" id="KAJ9069066.1"/>
    </source>
</evidence>
<gene>
    <name evidence="1" type="primary">CAR2_5</name>
    <name evidence="1" type="ORF">DSO57_1022204</name>
</gene>
<evidence type="ECO:0000313" key="2">
    <source>
        <dbReference type="Proteomes" id="UP001165960"/>
    </source>
</evidence>
<keyword evidence="2" id="KW-1185">Reference proteome</keyword>